<organism evidence="8 9">
    <name type="scientific">Sphingomonas panacis</name>
    <dbReference type="NCBI Taxonomy" id="1560345"/>
    <lineage>
        <taxon>Bacteria</taxon>
        <taxon>Pseudomonadati</taxon>
        <taxon>Pseudomonadota</taxon>
        <taxon>Alphaproteobacteria</taxon>
        <taxon>Sphingomonadales</taxon>
        <taxon>Sphingomonadaceae</taxon>
        <taxon>Sphingomonas</taxon>
    </lineage>
</organism>
<dbReference type="SUPFAM" id="SSF47203">
    <property type="entry name" value="Acyl-CoA dehydrogenase C-terminal domain-like"/>
    <property type="match status" value="1"/>
</dbReference>
<dbReference type="InterPro" id="IPR046373">
    <property type="entry name" value="Acyl-CoA_Oxase/DH_mid-dom_sf"/>
</dbReference>
<dbReference type="Pfam" id="PF00441">
    <property type="entry name" value="Acyl-CoA_dh_1"/>
    <property type="match status" value="1"/>
</dbReference>
<dbReference type="STRING" id="1560345.AWL63_19885"/>
<feature type="domain" description="Acyl-CoA dehydrogenase/oxidase N-terminal" evidence="7">
    <location>
        <begin position="6"/>
        <end position="103"/>
    </location>
</feature>
<dbReference type="InterPro" id="IPR013786">
    <property type="entry name" value="AcylCoA_DH/ox_N"/>
</dbReference>
<proteinExistence type="inferred from homology"/>
<dbReference type="PANTHER" id="PTHR43884:SF20">
    <property type="entry name" value="ACYL-COA DEHYDROGENASE FADE28"/>
    <property type="match status" value="1"/>
</dbReference>
<sequence>MNFDLTDDQRALVDTVEKFAANNGPKPAAGASAEVWVAATTARWQQMADLGLAGIVIAEEDGGFGMGMADAILVCEALGRSLAQEPFVTGAIVAPKLLETATDRAMRSAQLRAIGEGSTRITIASDEAILDFDPARISTRVEERQGGRCLTGVKNLVIDGATATHFVVTALDPEHKANAYLVAAGQPGVTVTSIRGLGGGQFARVTFDGVEVDAPLFDDGAGLEPITRAIDHGTVALCAEALGLMTRMLSLTANYLQTRQQFGKAIGTFQALQHRFADMVVAAEQSRSATYMAAAALAGDDAISRQQEVSAAKSMVCRHGRAVLEAAIQLHGGIGITDEYELSRYVRRMLEIEKTWGDAFDHEARFGELTEA</sequence>
<keyword evidence="3" id="KW-0285">Flavoprotein</keyword>
<dbReference type="PANTHER" id="PTHR43884">
    <property type="entry name" value="ACYL-COA DEHYDROGENASE"/>
    <property type="match status" value="1"/>
</dbReference>
<dbReference type="RefSeq" id="WP_069206406.1">
    <property type="nucleotide sequence ID" value="NZ_CP014168.1"/>
</dbReference>
<evidence type="ECO:0000256" key="5">
    <source>
        <dbReference type="ARBA" id="ARBA00023002"/>
    </source>
</evidence>
<dbReference type="GO" id="GO:0050660">
    <property type="term" value="F:flavin adenine dinucleotide binding"/>
    <property type="evidence" value="ECO:0007669"/>
    <property type="project" value="InterPro"/>
</dbReference>
<dbReference type="GO" id="GO:0003995">
    <property type="term" value="F:acyl-CoA dehydrogenase activity"/>
    <property type="evidence" value="ECO:0007669"/>
    <property type="project" value="TreeGrafter"/>
</dbReference>
<feature type="domain" description="Acyl-CoA dehydrogenase/oxidase C-terminal" evidence="6">
    <location>
        <begin position="220"/>
        <end position="349"/>
    </location>
</feature>
<dbReference type="CDD" id="cd00567">
    <property type="entry name" value="ACAD"/>
    <property type="match status" value="1"/>
</dbReference>
<gene>
    <name evidence="8" type="ORF">AWL63_19885</name>
</gene>
<dbReference type="Gene3D" id="1.10.540.10">
    <property type="entry name" value="Acyl-CoA dehydrogenase/oxidase, N-terminal domain"/>
    <property type="match status" value="1"/>
</dbReference>
<dbReference type="InterPro" id="IPR009100">
    <property type="entry name" value="AcylCoA_DH/oxidase_NM_dom_sf"/>
</dbReference>
<dbReference type="InterPro" id="IPR036250">
    <property type="entry name" value="AcylCo_DH-like_C"/>
</dbReference>
<comment type="cofactor">
    <cofactor evidence="1">
        <name>FAD</name>
        <dbReference type="ChEBI" id="CHEBI:57692"/>
    </cofactor>
</comment>
<dbReference type="Proteomes" id="UP000094256">
    <property type="component" value="Chromosome"/>
</dbReference>
<name>A0A1B3ZEM2_9SPHN</name>
<accession>A0A1B3ZEM2</accession>
<dbReference type="AlphaFoldDB" id="A0A1B3ZEM2"/>
<dbReference type="Pfam" id="PF02771">
    <property type="entry name" value="Acyl-CoA_dh_N"/>
    <property type="match status" value="1"/>
</dbReference>
<keyword evidence="9" id="KW-1185">Reference proteome</keyword>
<evidence type="ECO:0000259" key="7">
    <source>
        <dbReference type="Pfam" id="PF02771"/>
    </source>
</evidence>
<dbReference type="InterPro" id="IPR037069">
    <property type="entry name" value="AcylCoA_DH/ox_N_sf"/>
</dbReference>
<evidence type="ECO:0000256" key="3">
    <source>
        <dbReference type="ARBA" id="ARBA00022630"/>
    </source>
</evidence>
<dbReference type="EMBL" id="CP014168">
    <property type="protein sequence ID" value="AOH85879.1"/>
    <property type="molecule type" value="Genomic_DNA"/>
</dbReference>
<evidence type="ECO:0000259" key="6">
    <source>
        <dbReference type="Pfam" id="PF00441"/>
    </source>
</evidence>
<dbReference type="InterPro" id="IPR009075">
    <property type="entry name" value="AcylCo_DH/oxidase_C"/>
</dbReference>
<dbReference type="OrthoDB" id="7328575at2"/>
<protein>
    <recommendedName>
        <fullName evidence="10">Acyl-CoA dehydrogenase</fullName>
    </recommendedName>
</protein>
<keyword evidence="5" id="KW-0560">Oxidoreductase</keyword>
<keyword evidence="4" id="KW-0274">FAD</keyword>
<dbReference type="Gene3D" id="2.40.110.10">
    <property type="entry name" value="Butyryl-CoA Dehydrogenase, subunit A, domain 2"/>
    <property type="match status" value="1"/>
</dbReference>
<evidence type="ECO:0000256" key="1">
    <source>
        <dbReference type="ARBA" id="ARBA00001974"/>
    </source>
</evidence>
<evidence type="ECO:0000256" key="4">
    <source>
        <dbReference type="ARBA" id="ARBA00022827"/>
    </source>
</evidence>
<dbReference type="SUPFAM" id="SSF56645">
    <property type="entry name" value="Acyl-CoA dehydrogenase NM domain-like"/>
    <property type="match status" value="1"/>
</dbReference>
<evidence type="ECO:0000313" key="8">
    <source>
        <dbReference type="EMBL" id="AOH85879.1"/>
    </source>
</evidence>
<dbReference type="KEGG" id="span:AWL63_19885"/>
<dbReference type="Gene3D" id="1.20.140.10">
    <property type="entry name" value="Butyryl-CoA Dehydrogenase, subunit A, domain 3"/>
    <property type="match status" value="1"/>
</dbReference>
<evidence type="ECO:0000256" key="2">
    <source>
        <dbReference type="ARBA" id="ARBA00009347"/>
    </source>
</evidence>
<comment type="similarity">
    <text evidence="2">Belongs to the acyl-CoA dehydrogenase family.</text>
</comment>
<evidence type="ECO:0008006" key="10">
    <source>
        <dbReference type="Google" id="ProtNLM"/>
    </source>
</evidence>
<reference evidence="8 9" key="1">
    <citation type="submission" date="2016-01" db="EMBL/GenBank/DDBJ databases">
        <title>Complete genome and mega plasmid sequence of Sphingomonas panacis DCY99 elicits systemic resistance in rice to Xanthomonas oryzae.</title>
        <authorList>
            <person name="Kim Y.J."/>
            <person name="Yang D.C."/>
            <person name="Sing P."/>
        </authorList>
    </citation>
    <scope>NUCLEOTIDE SEQUENCE [LARGE SCALE GENOMIC DNA]</scope>
    <source>
        <strain evidence="8 9">DCY99</strain>
    </source>
</reference>
<evidence type="ECO:0000313" key="9">
    <source>
        <dbReference type="Proteomes" id="UP000094256"/>
    </source>
</evidence>